<evidence type="ECO:0000256" key="3">
    <source>
        <dbReference type="ARBA" id="ARBA00022490"/>
    </source>
</evidence>
<dbReference type="SUPFAM" id="SSF52954">
    <property type="entry name" value="Class II aaRS ABD-related"/>
    <property type="match status" value="1"/>
</dbReference>
<dbReference type="InterPro" id="IPR002320">
    <property type="entry name" value="Thr-tRNA-ligase_IIa"/>
</dbReference>
<evidence type="ECO:0000313" key="16">
    <source>
        <dbReference type="EMBL" id="CAI8010787.1"/>
    </source>
</evidence>
<name>A0AA35RIK9_GEOBA</name>
<dbReference type="Pfam" id="PF00587">
    <property type="entry name" value="tRNA-synt_2b"/>
    <property type="match status" value="1"/>
</dbReference>
<comment type="similarity">
    <text evidence="1">Belongs to the class-II aminoacyl-tRNA synthetase family.</text>
</comment>
<dbReference type="Gene3D" id="3.30.54.20">
    <property type="match status" value="1"/>
</dbReference>
<keyword evidence="7" id="KW-0547">Nucleotide-binding</keyword>
<keyword evidence="8" id="KW-0862">Zinc</keyword>
<organism evidence="16 17">
    <name type="scientific">Geodia barretti</name>
    <name type="common">Barrett's horny sponge</name>
    <dbReference type="NCBI Taxonomy" id="519541"/>
    <lineage>
        <taxon>Eukaryota</taxon>
        <taxon>Metazoa</taxon>
        <taxon>Porifera</taxon>
        <taxon>Demospongiae</taxon>
        <taxon>Heteroscleromorpha</taxon>
        <taxon>Tetractinellida</taxon>
        <taxon>Astrophorina</taxon>
        <taxon>Geodiidae</taxon>
        <taxon>Geodia</taxon>
    </lineage>
</organism>
<keyword evidence="9" id="KW-0067">ATP-binding</keyword>
<dbReference type="FunFam" id="3.30.980.10:FF:000005">
    <property type="entry name" value="Threonyl-tRNA synthetase, mitochondrial"/>
    <property type="match status" value="1"/>
</dbReference>
<dbReference type="FunFam" id="3.30.930.10:FF:000002">
    <property type="entry name" value="Threonine--tRNA ligase"/>
    <property type="match status" value="1"/>
</dbReference>
<dbReference type="Proteomes" id="UP001174909">
    <property type="component" value="Unassembled WGS sequence"/>
</dbReference>
<evidence type="ECO:0000259" key="15">
    <source>
        <dbReference type="PROSITE" id="PS50862"/>
    </source>
</evidence>
<dbReference type="InterPro" id="IPR002314">
    <property type="entry name" value="aa-tRNA-synt_IIb"/>
</dbReference>
<comment type="catalytic activity">
    <reaction evidence="14">
        <text>tRNA(Thr) + L-threonine + ATP = L-threonyl-tRNA(Thr) + AMP + diphosphate + H(+)</text>
        <dbReference type="Rhea" id="RHEA:24624"/>
        <dbReference type="Rhea" id="RHEA-COMP:9670"/>
        <dbReference type="Rhea" id="RHEA-COMP:9704"/>
        <dbReference type="ChEBI" id="CHEBI:15378"/>
        <dbReference type="ChEBI" id="CHEBI:30616"/>
        <dbReference type="ChEBI" id="CHEBI:33019"/>
        <dbReference type="ChEBI" id="CHEBI:57926"/>
        <dbReference type="ChEBI" id="CHEBI:78442"/>
        <dbReference type="ChEBI" id="CHEBI:78534"/>
        <dbReference type="ChEBI" id="CHEBI:456215"/>
        <dbReference type="EC" id="6.1.1.3"/>
    </reaction>
</comment>
<dbReference type="InterPro" id="IPR004154">
    <property type="entry name" value="Anticodon-bd"/>
</dbReference>
<dbReference type="EC" id="6.1.1.3" evidence="2"/>
<keyword evidence="10" id="KW-0694">RNA-binding</keyword>
<dbReference type="GO" id="GO:0005737">
    <property type="term" value="C:cytoplasm"/>
    <property type="evidence" value="ECO:0007669"/>
    <property type="project" value="InterPro"/>
</dbReference>
<dbReference type="AlphaFoldDB" id="A0AA35RIK9"/>
<dbReference type="NCBIfam" id="TIGR00418">
    <property type="entry name" value="thrS"/>
    <property type="match status" value="1"/>
</dbReference>
<keyword evidence="6" id="KW-0479">Metal-binding</keyword>
<dbReference type="InterPro" id="IPR045864">
    <property type="entry name" value="aa-tRNA-synth_II/BPL/LPL"/>
</dbReference>
<keyword evidence="12" id="KW-0030">Aminoacyl-tRNA synthetase</keyword>
<dbReference type="EMBL" id="CASHTH010001065">
    <property type="protein sequence ID" value="CAI8010787.1"/>
    <property type="molecule type" value="Genomic_DNA"/>
</dbReference>
<keyword evidence="17" id="KW-1185">Reference proteome</keyword>
<keyword evidence="4" id="KW-0820">tRNA-binding</keyword>
<dbReference type="PANTHER" id="PTHR11451:SF44">
    <property type="entry name" value="THREONINE--TRNA LIGASE, CHLOROPLASTIC_MITOCHONDRIAL 2"/>
    <property type="match status" value="1"/>
</dbReference>
<evidence type="ECO:0000256" key="13">
    <source>
        <dbReference type="ARBA" id="ARBA00031900"/>
    </source>
</evidence>
<dbReference type="GO" id="GO:0004829">
    <property type="term" value="F:threonine-tRNA ligase activity"/>
    <property type="evidence" value="ECO:0007669"/>
    <property type="project" value="UniProtKB-EC"/>
</dbReference>
<dbReference type="InterPro" id="IPR012947">
    <property type="entry name" value="tRNA_SAD"/>
</dbReference>
<dbReference type="FunFam" id="3.40.50.800:FF:000001">
    <property type="entry name" value="Threonine--tRNA ligase"/>
    <property type="match status" value="1"/>
</dbReference>
<evidence type="ECO:0000256" key="2">
    <source>
        <dbReference type="ARBA" id="ARBA00013163"/>
    </source>
</evidence>
<gene>
    <name evidence="16" type="ORF">GBAR_LOCUS7080</name>
</gene>
<dbReference type="InterPro" id="IPR047246">
    <property type="entry name" value="ThrRS_anticodon"/>
</dbReference>
<dbReference type="InterPro" id="IPR036621">
    <property type="entry name" value="Anticodon-bd_dom_sf"/>
</dbReference>
<evidence type="ECO:0000256" key="4">
    <source>
        <dbReference type="ARBA" id="ARBA00022555"/>
    </source>
</evidence>
<evidence type="ECO:0000256" key="5">
    <source>
        <dbReference type="ARBA" id="ARBA00022598"/>
    </source>
</evidence>
<evidence type="ECO:0000256" key="6">
    <source>
        <dbReference type="ARBA" id="ARBA00022723"/>
    </source>
</evidence>
<evidence type="ECO:0000256" key="8">
    <source>
        <dbReference type="ARBA" id="ARBA00022833"/>
    </source>
</evidence>
<evidence type="ECO:0000256" key="14">
    <source>
        <dbReference type="ARBA" id="ARBA00049515"/>
    </source>
</evidence>
<dbReference type="InterPro" id="IPR018163">
    <property type="entry name" value="Thr/Ala-tRNA-synth_IIc_edit"/>
</dbReference>
<evidence type="ECO:0000256" key="11">
    <source>
        <dbReference type="ARBA" id="ARBA00022917"/>
    </source>
</evidence>
<dbReference type="GO" id="GO:0005524">
    <property type="term" value="F:ATP binding"/>
    <property type="evidence" value="ECO:0007669"/>
    <property type="project" value="UniProtKB-KW"/>
</dbReference>
<evidence type="ECO:0000256" key="10">
    <source>
        <dbReference type="ARBA" id="ARBA00022884"/>
    </source>
</evidence>
<dbReference type="Pfam" id="PF03129">
    <property type="entry name" value="HGTP_anticodon"/>
    <property type="match status" value="1"/>
</dbReference>
<evidence type="ECO:0000256" key="1">
    <source>
        <dbReference type="ARBA" id="ARBA00008226"/>
    </source>
</evidence>
<dbReference type="PROSITE" id="PS50862">
    <property type="entry name" value="AA_TRNA_LIGASE_II"/>
    <property type="match status" value="1"/>
</dbReference>
<dbReference type="PRINTS" id="PR01047">
    <property type="entry name" value="TRNASYNTHTHR"/>
</dbReference>
<dbReference type="Gene3D" id="3.30.980.10">
    <property type="entry name" value="Threonyl-trna Synthetase, Chain A, domain 2"/>
    <property type="match status" value="1"/>
</dbReference>
<dbReference type="GO" id="GO:0000049">
    <property type="term" value="F:tRNA binding"/>
    <property type="evidence" value="ECO:0007669"/>
    <property type="project" value="UniProtKB-KW"/>
</dbReference>
<dbReference type="Pfam" id="PF07973">
    <property type="entry name" value="tRNA_SAD"/>
    <property type="match status" value="1"/>
</dbReference>
<dbReference type="HAMAP" id="MF_00184">
    <property type="entry name" value="Thr_tRNA_synth"/>
    <property type="match status" value="1"/>
</dbReference>
<keyword evidence="11" id="KW-0648">Protein biosynthesis</keyword>
<dbReference type="SMART" id="SM00863">
    <property type="entry name" value="tRNA_SAD"/>
    <property type="match status" value="1"/>
</dbReference>
<comment type="caution">
    <text evidence="16">The sequence shown here is derived from an EMBL/GenBank/DDBJ whole genome shotgun (WGS) entry which is preliminary data.</text>
</comment>
<evidence type="ECO:0000313" key="17">
    <source>
        <dbReference type="Proteomes" id="UP001174909"/>
    </source>
</evidence>
<evidence type="ECO:0000256" key="7">
    <source>
        <dbReference type="ARBA" id="ARBA00022741"/>
    </source>
</evidence>
<keyword evidence="3" id="KW-0963">Cytoplasm</keyword>
<keyword evidence="5 16" id="KW-0436">Ligase</keyword>
<evidence type="ECO:0000256" key="9">
    <source>
        <dbReference type="ARBA" id="ARBA00022840"/>
    </source>
</evidence>
<protein>
    <recommendedName>
        <fullName evidence="2">threonine--tRNA ligase</fullName>
        <ecNumber evidence="2">6.1.1.3</ecNumber>
    </recommendedName>
    <alternativeName>
        <fullName evidence="13">Threonyl-tRNA synthetase</fullName>
    </alternativeName>
</protein>
<dbReference type="SUPFAM" id="SSF55681">
    <property type="entry name" value="Class II aaRS and biotin synthetases"/>
    <property type="match status" value="1"/>
</dbReference>
<dbReference type="SUPFAM" id="SSF55186">
    <property type="entry name" value="ThrRS/AlaRS common domain"/>
    <property type="match status" value="1"/>
</dbReference>
<dbReference type="CDD" id="cd00771">
    <property type="entry name" value="ThrRS_core"/>
    <property type="match status" value="1"/>
</dbReference>
<dbReference type="Gene3D" id="3.30.930.10">
    <property type="entry name" value="Bira Bifunctional Protein, Domain 2"/>
    <property type="match status" value="1"/>
</dbReference>
<dbReference type="GO" id="GO:0046872">
    <property type="term" value="F:metal ion binding"/>
    <property type="evidence" value="ECO:0007669"/>
    <property type="project" value="UniProtKB-KW"/>
</dbReference>
<proteinExistence type="inferred from homology"/>
<dbReference type="InterPro" id="IPR006195">
    <property type="entry name" value="aa-tRNA-synth_II"/>
</dbReference>
<dbReference type="InterPro" id="IPR033728">
    <property type="entry name" value="ThrRS_core"/>
</dbReference>
<feature type="domain" description="Aminoacyl-transfer RNA synthetases class-II family profile" evidence="15">
    <location>
        <begin position="170"/>
        <end position="463"/>
    </location>
</feature>
<dbReference type="Gene3D" id="3.40.50.800">
    <property type="entry name" value="Anticodon-binding domain"/>
    <property type="match status" value="1"/>
</dbReference>
<accession>A0AA35RIK9</accession>
<reference evidence="16" key="1">
    <citation type="submission" date="2023-03" db="EMBL/GenBank/DDBJ databases">
        <authorList>
            <person name="Steffen K."/>
            <person name="Cardenas P."/>
        </authorList>
    </citation>
    <scope>NUCLEOTIDE SEQUENCE</scope>
</reference>
<dbReference type="CDD" id="cd00860">
    <property type="entry name" value="ThrRS_anticodon"/>
    <property type="match status" value="1"/>
</dbReference>
<evidence type="ECO:0000256" key="12">
    <source>
        <dbReference type="ARBA" id="ARBA00023146"/>
    </source>
</evidence>
<dbReference type="GO" id="GO:0006435">
    <property type="term" value="P:threonyl-tRNA aminoacylation"/>
    <property type="evidence" value="ECO:0007669"/>
    <property type="project" value="InterPro"/>
</dbReference>
<sequence length="573" mass="65598">MRHSAAHVMADAVLQWFPEAKVAIGPPTADGFYYDFQVERPFTPEDLEQIEALMIDTIKADAPFVREELSRDGARSMFLEQPFKQEIIDDLPDETTLSIYRHGEFTDLCQGPHVGRTGEIAAVKLLHTAGAYWRGDENRPMLQRIYGTAFESQEELDAHLERLAEAERRDHRTLGRQLNLFTVHEEIGPGLIVWHPKGGVMRSIIEDYWRDIHYRKGYSIVYSPHIGRARLWQTSGHLDFYRESMYAPMEIDDQEYFLKPMNCPFHIQIYRSALRSYRELPMRIAELGTVYRYERSGVLHGLMRVRGFTQDDAHIFCLPDQVANEVGDVLDLTFEIMAAFGFDEYDIMLSTRPDKYVGDPDIWEHATESLREALVSRGLDYDIDDGGGAFYGPKIDIKITDALGRAWQCTTVQFDFNLPDRFDLTFQDDQGNRSRPYMVHRAILGSLERFFGVLVEHYAGAFPLWLAPVQAVVIPIADRHVEYAQQVAAQLQDAGFRADVDDRSERMNLKIRQAQLQKTPYMLVVGDREAEAGAAAVRTRDDGDLGALPMDEVVERLVGELDGTPVASRRRRR</sequence>
<dbReference type="PANTHER" id="PTHR11451">
    <property type="entry name" value="THREONINE-TRNA LIGASE"/>
    <property type="match status" value="1"/>
</dbReference>